<protein>
    <submittedName>
        <fullName evidence="13">Outer membrane porin protein BP0840</fullName>
    </submittedName>
</protein>
<dbReference type="PRINTS" id="PR00182">
    <property type="entry name" value="ECOLNEIPORIN"/>
</dbReference>
<keyword evidence="6 11" id="KW-0732">Signal</keyword>
<comment type="subunit">
    <text evidence="2">Homotrimer.</text>
</comment>
<dbReference type="RefSeq" id="WP_072577571.1">
    <property type="nucleotide sequence ID" value="NZ_LWHB01000209.1"/>
</dbReference>
<dbReference type="InterPro" id="IPR001702">
    <property type="entry name" value="Porin_Gram-ve"/>
</dbReference>
<dbReference type="GO" id="GO:0015288">
    <property type="term" value="F:porin activity"/>
    <property type="evidence" value="ECO:0007669"/>
    <property type="project" value="UniProtKB-KW"/>
</dbReference>
<evidence type="ECO:0000256" key="11">
    <source>
        <dbReference type="SAM" id="SignalP"/>
    </source>
</evidence>
<keyword evidence="10" id="KW-0998">Cell outer membrane</keyword>
<keyword evidence="5" id="KW-0812">Transmembrane</keyword>
<evidence type="ECO:0000256" key="4">
    <source>
        <dbReference type="ARBA" id="ARBA00022452"/>
    </source>
</evidence>
<dbReference type="InterPro" id="IPR033900">
    <property type="entry name" value="Gram_neg_porin_domain"/>
</dbReference>
<keyword evidence="3" id="KW-0813">Transport</keyword>
<feature type="domain" description="Porin" evidence="12">
    <location>
        <begin position="7"/>
        <end position="317"/>
    </location>
</feature>
<evidence type="ECO:0000256" key="1">
    <source>
        <dbReference type="ARBA" id="ARBA00004571"/>
    </source>
</evidence>
<evidence type="ECO:0000313" key="13">
    <source>
        <dbReference type="EMBL" id="SUO93501.1"/>
    </source>
</evidence>
<evidence type="ECO:0000256" key="6">
    <source>
        <dbReference type="ARBA" id="ARBA00022729"/>
    </source>
</evidence>
<dbReference type="GO" id="GO:0009279">
    <property type="term" value="C:cell outer membrane"/>
    <property type="evidence" value="ECO:0007669"/>
    <property type="project" value="UniProtKB-SubCell"/>
</dbReference>
<keyword evidence="7" id="KW-0406">Ion transport</keyword>
<accession>A0A380MP45</accession>
<gene>
    <name evidence="13" type="ORF">NCTC13337_00270</name>
</gene>
<dbReference type="Gene3D" id="2.40.160.10">
    <property type="entry name" value="Porin"/>
    <property type="match status" value="1"/>
</dbReference>
<evidence type="ECO:0000256" key="9">
    <source>
        <dbReference type="ARBA" id="ARBA00023136"/>
    </source>
</evidence>
<keyword evidence="8" id="KW-0626">Porin</keyword>
<keyword evidence="4" id="KW-1134">Transmembrane beta strand</keyword>
<dbReference type="AlphaFoldDB" id="A0A380MP45"/>
<proteinExistence type="predicted"/>
<dbReference type="InterPro" id="IPR023614">
    <property type="entry name" value="Porin_dom_sf"/>
</dbReference>
<comment type="subcellular location">
    <subcellularLocation>
        <location evidence="1">Cell outer membrane</location>
        <topology evidence="1">Multi-pass membrane protein</topology>
    </subcellularLocation>
</comment>
<dbReference type="InterPro" id="IPR002299">
    <property type="entry name" value="Porin_Neis"/>
</dbReference>
<keyword evidence="9" id="KW-0472">Membrane</keyword>
<evidence type="ECO:0000256" key="8">
    <source>
        <dbReference type="ARBA" id="ARBA00023114"/>
    </source>
</evidence>
<keyword evidence="14" id="KW-1185">Reference proteome</keyword>
<reference evidence="13 14" key="1">
    <citation type="submission" date="2018-06" db="EMBL/GenBank/DDBJ databases">
        <authorList>
            <consortium name="Pathogen Informatics"/>
            <person name="Doyle S."/>
        </authorList>
    </citation>
    <scope>NUCLEOTIDE SEQUENCE [LARGE SCALE GENOMIC DNA]</scope>
    <source>
        <strain evidence="13 14">NCTC13337</strain>
    </source>
</reference>
<dbReference type="SUPFAM" id="SSF56935">
    <property type="entry name" value="Porins"/>
    <property type="match status" value="1"/>
</dbReference>
<dbReference type="Proteomes" id="UP000254601">
    <property type="component" value="Unassembled WGS sequence"/>
</dbReference>
<dbReference type="PANTHER" id="PTHR34501:SF9">
    <property type="entry name" value="MAJOR OUTER MEMBRANE PROTEIN P.IA"/>
    <property type="match status" value="1"/>
</dbReference>
<dbReference type="PRINTS" id="PR00184">
    <property type="entry name" value="NEISSPPORIN"/>
</dbReference>
<dbReference type="CDD" id="cd00342">
    <property type="entry name" value="gram_neg_porins"/>
    <property type="match status" value="1"/>
</dbReference>
<feature type="signal peptide" evidence="11">
    <location>
        <begin position="1"/>
        <end position="20"/>
    </location>
</feature>
<sequence length="333" mass="36004">MKKALIALSVAAGMIGAAQAENTTTLYGSLGYSTSIDKSRNESISGSVKENRWDLDTATAKFGIKGTEDLAGGVQAFYKMEFGFDVNGGVDNTRYAYLGLKGDFGTVTLGKQNSLFKTVTNYNDIFNDVFYSDELATFSSATGGSRLPKAISYVSPNFGGFQFGIAGVLDGSNQVIKNSASKDFDAAQAGIWYDQNGFYAGLAYSWIDADDNQTRGVNSKGKIVAFNPGTTEVVGGAIGYSNDQFKVGLGAQHQASYGEVYNLAGEYYFGPNTVRGGFSLADPKGDDNVYVYALGYQYNFSKRTYTWVEGEYRDFKGKESDGYTVKVGLRHDF</sequence>
<evidence type="ECO:0000313" key="14">
    <source>
        <dbReference type="Proteomes" id="UP000254601"/>
    </source>
</evidence>
<organism evidence="13 14">
    <name type="scientific">Suttonella ornithocola</name>
    <dbReference type="NCBI Taxonomy" id="279832"/>
    <lineage>
        <taxon>Bacteria</taxon>
        <taxon>Pseudomonadati</taxon>
        <taxon>Pseudomonadota</taxon>
        <taxon>Gammaproteobacteria</taxon>
        <taxon>Cardiobacteriales</taxon>
        <taxon>Cardiobacteriaceae</taxon>
        <taxon>Suttonella</taxon>
    </lineage>
</organism>
<feature type="chain" id="PRO_5016780501" evidence="11">
    <location>
        <begin position="21"/>
        <end position="333"/>
    </location>
</feature>
<evidence type="ECO:0000256" key="10">
    <source>
        <dbReference type="ARBA" id="ARBA00023237"/>
    </source>
</evidence>
<dbReference type="PANTHER" id="PTHR34501">
    <property type="entry name" value="PROTEIN YDDL-RELATED"/>
    <property type="match status" value="1"/>
</dbReference>
<evidence type="ECO:0000256" key="2">
    <source>
        <dbReference type="ARBA" id="ARBA00011233"/>
    </source>
</evidence>
<dbReference type="Pfam" id="PF13609">
    <property type="entry name" value="Porin_4"/>
    <property type="match status" value="1"/>
</dbReference>
<dbReference type="OrthoDB" id="8957883at2"/>
<evidence type="ECO:0000259" key="12">
    <source>
        <dbReference type="Pfam" id="PF13609"/>
    </source>
</evidence>
<dbReference type="GO" id="GO:0034220">
    <property type="term" value="P:monoatomic ion transmembrane transport"/>
    <property type="evidence" value="ECO:0007669"/>
    <property type="project" value="InterPro"/>
</dbReference>
<evidence type="ECO:0000256" key="3">
    <source>
        <dbReference type="ARBA" id="ARBA00022448"/>
    </source>
</evidence>
<name>A0A380MP45_9GAMM</name>
<dbReference type="EMBL" id="UHIC01000001">
    <property type="protein sequence ID" value="SUO93501.1"/>
    <property type="molecule type" value="Genomic_DNA"/>
</dbReference>
<dbReference type="InterPro" id="IPR050298">
    <property type="entry name" value="Gram-neg_bact_OMP"/>
</dbReference>
<evidence type="ECO:0000256" key="5">
    <source>
        <dbReference type="ARBA" id="ARBA00022692"/>
    </source>
</evidence>
<dbReference type="GO" id="GO:0046930">
    <property type="term" value="C:pore complex"/>
    <property type="evidence" value="ECO:0007669"/>
    <property type="project" value="UniProtKB-KW"/>
</dbReference>
<evidence type="ECO:0000256" key="7">
    <source>
        <dbReference type="ARBA" id="ARBA00023065"/>
    </source>
</evidence>